<gene>
    <name evidence="4" type="ORF">CSIM01_07095</name>
</gene>
<feature type="region of interest" description="Disordered" evidence="2">
    <location>
        <begin position="365"/>
        <end position="401"/>
    </location>
</feature>
<sequence length="401" mass="43993">MGRTQPSVGQPPAAFRKAARAKKAKVTLNQLIPSLLPTHPRARRGIDSAELIIEPKSATKETRTPKAEGADVSETNGPLHIRLQVADTLTAAHALVTEKAEPNRPVDISNKETRVAILNMASPLTPGGGFVNGAGSQEESLCMRTTLLPSLKDEYYRLPELGAIYTPDVLVFRDEDADEVLEKRDRWFVDCISAAMLRNPEIERDEDTGFSHYVQEKDRQLILEKMKIVLRICQLKGIKKIVLGAWGCGAYGNPVAEVAKAWKKALLPRNDGKGKKKGNKETWSGIEEVVFAIKDTGMADAFQEAFGKGIERDVEAEVDESDEEIDIVQKNKEELQARIAELKQRIDATPNPQVKTGLNSILAGLISQLPADSGKESDEEEDEREGSEDKSGDSDVGSEEA</sequence>
<dbReference type="InterPro" id="IPR019261">
    <property type="entry name" value="PARG_cat_microbial"/>
</dbReference>
<dbReference type="Pfam" id="PF10021">
    <property type="entry name" value="PARG_cat_microb"/>
    <property type="match status" value="1"/>
</dbReference>
<dbReference type="AlphaFoldDB" id="A0A135RTY4"/>
<dbReference type="EMBL" id="JFBX01000853">
    <property type="protein sequence ID" value="KXH26947.1"/>
    <property type="molecule type" value="Genomic_DNA"/>
</dbReference>
<evidence type="ECO:0000259" key="3">
    <source>
        <dbReference type="Pfam" id="PF10021"/>
    </source>
</evidence>
<evidence type="ECO:0000256" key="1">
    <source>
        <dbReference type="SAM" id="Coils"/>
    </source>
</evidence>
<evidence type="ECO:0000313" key="4">
    <source>
        <dbReference type="EMBL" id="KXH26947.1"/>
    </source>
</evidence>
<organism evidence="4 5">
    <name type="scientific">Colletotrichum simmondsii</name>
    <dbReference type="NCBI Taxonomy" id="703756"/>
    <lineage>
        <taxon>Eukaryota</taxon>
        <taxon>Fungi</taxon>
        <taxon>Dikarya</taxon>
        <taxon>Ascomycota</taxon>
        <taxon>Pezizomycotina</taxon>
        <taxon>Sordariomycetes</taxon>
        <taxon>Hypocreomycetidae</taxon>
        <taxon>Glomerellales</taxon>
        <taxon>Glomerellaceae</taxon>
        <taxon>Colletotrichum</taxon>
        <taxon>Colletotrichum acutatum species complex</taxon>
    </lineage>
</organism>
<dbReference type="PANTHER" id="PTHR35596">
    <property type="entry name" value="DUF2263 DOMAIN-CONTAINING PROTEIN"/>
    <property type="match status" value="1"/>
</dbReference>
<evidence type="ECO:0000313" key="5">
    <source>
        <dbReference type="Proteomes" id="UP000070328"/>
    </source>
</evidence>
<dbReference type="Gene3D" id="3.40.220.10">
    <property type="entry name" value="Leucine Aminopeptidase, subunit E, domain 1"/>
    <property type="match status" value="1"/>
</dbReference>
<keyword evidence="5" id="KW-1185">Reference proteome</keyword>
<dbReference type="SUPFAM" id="SSF52949">
    <property type="entry name" value="Macro domain-like"/>
    <property type="match status" value="1"/>
</dbReference>
<accession>A0A135RTY4</accession>
<comment type="caution">
    <text evidence="4">The sequence shown here is derived from an EMBL/GenBank/DDBJ whole genome shotgun (WGS) entry which is preliminary data.</text>
</comment>
<dbReference type="OrthoDB" id="9985428at2759"/>
<name>A0A135RTY4_9PEZI</name>
<reference evidence="4 5" key="1">
    <citation type="submission" date="2014-02" db="EMBL/GenBank/DDBJ databases">
        <title>The genome sequence of Colletotrichum simmondsii CBS122122.</title>
        <authorList>
            <person name="Baroncelli R."/>
            <person name="Thon M.R."/>
        </authorList>
    </citation>
    <scope>NUCLEOTIDE SEQUENCE [LARGE SCALE GENOMIC DNA]</scope>
    <source>
        <strain evidence="4 5">CBS122122</strain>
    </source>
</reference>
<protein>
    <recommendedName>
        <fullName evidence="3">Microbial-type PARG catalytic domain-containing protein</fullName>
    </recommendedName>
</protein>
<dbReference type="InterPro" id="IPR043472">
    <property type="entry name" value="Macro_dom-like"/>
</dbReference>
<proteinExistence type="predicted"/>
<evidence type="ECO:0000256" key="2">
    <source>
        <dbReference type="SAM" id="MobiDB-lite"/>
    </source>
</evidence>
<dbReference type="NCBIfam" id="TIGR02452">
    <property type="entry name" value="TIGR02452 family protein"/>
    <property type="match status" value="1"/>
</dbReference>
<feature type="coiled-coil region" evidence="1">
    <location>
        <begin position="311"/>
        <end position="345"/>
    </location>
</feature>
<dbReference type="InterPro" id="IPR012664">
    <property type="entry name" value="CHP02452"/>
</dbReference>
<feature type="domain" description="Microbial-type PARG catalytic" evidence="3">
    <location>
        <begin position="68"/>
        <end position="174"/>
    </location>
</feature>
<keyword evidence="1" id="KW-0175">Coiled coil</keyword>
<feature type="compositionally biased region" description="Acidic residues" evidence="2">
    <location>
        <begin position="377"/>
        <end position="386"/>
    </location>
</feature>
<dbReference type="PANTHER" id="PTHR35596:SF1">
    <property type="entry name" value="MICROBIAL-TYPE PARG CATALYTIC DOMAIN-CONTAINING PROTEIN"/>
    <property type="match status" value="1"/>
</dbReference>
<dbReference type="Proteomes" id="UP000070328">
    <property type="component" value="Unassembled WGS sequence"/>
</dbReference>